<protein>
    <recommendedName>
        <fullName evidence="4">Reverse transcriptase domain-containing protein</fullName>
    </recommendedName>
</protein>
<reference evidence="2 3" key="1">
    <citation type="journal article" date="2019" name="Commun. Biol.">
        <title>The bagworm genome reveals a unique fibroin gene that provides high tensile strength.</title>
        <authorList>
            <person name="Kono N."/>
            <person name="Nakamura H."/>
            <person name="Ohtoshi R."/>
            <person name="Tomita M."/>
            <person name="Numata K."/>
            <person name="Arakawa K."/>
        </authorList>
    </citation>
    <scope>NUCLEOTIDE SEQUENCE [LARGE SCALE GENOMIC DNA]</scope>
</reference>
<proteinExistence type="predicted"/>
<evidence type="ECO:0000313" key="3">
    <source>
        <dbReference type="Proteomes" id="UP000299102"/>
    </source>
</evidence>
<gene>
    <name evidence="2" type="ORF">EVAR_55266_1</name>
</gene>
<evidence type="ECO:0008006" key="4">
    <source>
        <dbReference type="Google" id="ProtNLM"/>
    </source>
</evidence>
<accession>A0A4C1Z5D1</accession>
<comment type="caution">
    <text evidence="2">The sequence shown here is derived from an EMBL/GenBank/DDBJ whole genome shotgun (WGS) entry which is preliminary data.</text>
</comment>
<dbReference type="EMBL" id="BGZK01001561">
    <property type="protein sequence ID" value="GBP82383.1"/>
    <property type="molecule type" value="Genomic_DNA"/>
</dbReference>
<dbReference type="AlphaFoldDB" id="A0A4C1Z5D1"/>
<feature type="region of interest" description="Disordered" evidence="1">
    <location>
        <begin position="358"/>
        <end position="396"/>
    </location>
</feature>
<name>A0A4C1Z5D1_EUMVA</name>
<organism evidence="2 3">
    <name type="scientific">Eumeta variegata</name>
    <name type="common">Bagworm moth</name>
    <name type="synonym">Eumeta japonica</name>
    <dbReference type="NCBI Taxonomy" id="151549"/>
    <lineage>
        <taxon>Eukaryota</taxon>
        <taxon>Metazoa</taxon>
        <taxon>Ecdysozoa</taxon>
        <taxon>Arthropoda</taxon>
        <taxon>Hexapoda</taxon>
        <taxon>Insecta</taxon>
        <taxon>Pterygota</taxon>
        <taxon>Neoptera</taxon>
        <taxon>Endopterygota</taxon>
        <taxon>Lepidoptera</taxon>
        <taxon>Glossata</taxon>
        <taxon>Ditrysia</taxon>
        <taxon>Tineoidea</taxon>
        <taxon>Psychidae</taxon>
        <taxon>Oiketicinae</taxon>
        <taxon>Eumeta</taxon>
    </lineage>
</organism>
<dbReference type="PANTHER" id="PTHR47027">
    <property type="entry name" value="REVERSE TRANSCRIPTASE DOMAIN-CONTAINING PROTEIN"/>
    <property type="match status" value="1"/>
</dbReference>
<keyword evidence="3" id="KW-1185">Reference proteome</keyword>
<dbReference type="STRING" id="151549.A0A4C1Z5D1"/>
<evidence type="ECO:0000256" key="1">
    <source>
        <dbReference type="SAM" id="MobiDB-lite"/>
    </source>
</evidence>
<evidence type="ECO:0000313" key="2">
    <source>
        <dbReference type="EMBL" id="GBP82383.1"/>
    </source>
</evidence>
<sequence length="396" mass="44753">MRLKVKVGQLYLDPLRHIGLALTRADKDTLILVSSYQKRLFGCANTKIYESWKSFRIRQGFAGDAEKQLEYKGSEKVYDIVERNYLWMYGVSSRLIRALQSLRRGSNVCVRINGAYTYWFDIRGGVGQRCVASPKLFNLLMDSYLYYLKEYECGLRTDKLSVTFLLYTDDQIKLALSACELKAMIVDKIIDSVKKRKNERMEKVKEFVYLGSLFANDGKHERYIERRANAGNKGMGPCESWVWLKKNESGIYAVKIQSLRNMCGVSLKDRCKNSDVRRRCGLKENIVTGAEKFHDQGGGGTSEVFRKPVVEAMTRLGRGGPGCTSGESRHDPNTGFILEIRPIITRYGLLNKGSKPKLPRWPVADLGADDLTNEKTRTSGSDSSMCVPRHGASGSI</sequence>
<dbReference type="Proteomes" id="UP000299102">
    <property type="component" value="Unassembled WGS sequence"/>
</dbReference>
<dbReference type="OrthoDB" id="8775810at2759"/>
<dbReference type="PANTHER" id="PTHR47027:SF20">
    <property type="entry name" value="REVERSE TRANSCRIPTASE-LIKE PROTEIN WITH RNA-DIRECTED DNA POLYMERASE DOMAIN"/>
    <property type="match status" value="1"/>
</dbReference>